<proteinExistence type="predicted"/>
<dbReference type="AlphaFoldDB" id="A0AAE1GPI8"/>
<protein>
    <submittedName>
        <fullName evidence="2">Meiotically up-regulated gene 154 protein</fullName>
    </submittedName>
</protein>
<gene>
    <name evidence="2" type="ORF">KUF71_002887</name>
</gene>
<reference evidence="2" key="2">
    <citation type="journal article" date="2023" name="BMC Genomics">
        <title>Pest status, molecular evolution, and epigenetic factors derived from the genome assembly of Frankliniella fusca, a thysanopteran phytovirus vector.</title>
        <authorList>
            <person name="Catto M.A."/>
            <person name="Labadie P.E."/>
            <person name="Jacobson A.L."/>
            <person name="Kennedy G.G."/>
            <person name="Srinivasan R."/>
            <person name="Hunt B.G."/>
        </authorList>
    </citation>
    <scope>NUCLEOTIDE SEQUENCE</scope>
    <source>
        <strain evidence="2">PL_HMW_Pooled</strain>
    </source>
</reference>
<name>A0AAE1GPI8_9NEOP</name>
<evidence type="ECO:0000313" key="2">
    <source>
        <dbReference type="EMBL" id="KAK3907197.1"/>
    </source>
</evidence>
<dbReference type="Proteomes" id="UP001219518">
    <property type="component" value="Unassembled WGS sequence"/>
</dbReference>
<dbReference type="EMBL" id="JAHWGI010000003">
    <property type="protein sequence ID" value="KAK3907197.1"/>
    <property type="molecule type" value="Genomic_DNA"/>
</dbReference>
<accession>A0AAE1GPI8</accession>
<feature type="compositionally biased region" description="Low complexity" evidence="1">
    <location>
        <begin position="260"/>
        <end position="269"/>
    </location>
</feature>
<feature type="compositionally biased region" description="Low complexity" evidence="1">
    <location>
        <begin position="214"/>
        <end position="224"/>
    </location>
</feature>
<comment type="caution">
    <text evidence="2">The sequence shown here is derived from an EMBL/GenBank/DDBJ whole genome shotgun (WGS) entry which is preliminary data.</text>
</comment>
<keyword evidence="3" id="KW-1185">Reference proteome</keyword>
<evidence type="ECO:0000313" key="3">
    <source>
        <dbReference type="Proteomes" id="UP001219518"/>
    </source>
</evidence>
<sequence length="737" mass="82944">MLYSSQDWSTYRKQTILKFSISSSSRSREVALTATAAPPAPPALRQSDVSRARNGAGANLSDTAVRQPVESCLFRGQQAFVESIEPEPEVELKLIIIIINVSATMVDFFPISNVMELLIDWKFSEEIQLRFLNDDVQLHDFLNMGPYDLRKYVPDDKERLKLIKNILVYKRNQLAAGANASSSNTKKGGDEEGNKDGDKDGNASLSPEHDNNSDSDFNPDDFINTDNDPVDSDDEPLQKKKKSDKSKRSSASVGDANPGSSSESSLESEPNSKSKESETPSTSKPNVPNRLKRILAANTFKEFDLLKYLETSVTTRVVLVDREKGFLTDSRRKLLLSVLASYMINESPEITVENFQDVTAKIIKLWPKENPQLYYTAPKETGPHQATARGKLFNAVRNKVGKLIKENAREPRRKRKSKGLSEATNSELSQVREPTPDVQASLTQVKRARELSAEVEVEWKKSSEHRLDILYSEARKSRKNKRSKKSRNENTAPVTISDYLDEYKILKTPKGFSLLLIDYKVLHKESSDLFVVWETLQPKLELLARDLIINDKDGKELASLLKPTDEENLDNSSHEELDENDKDAVLLQLLPSLCPPTARVTLGKSTFKPSVIESRNAFIAFTTVGADVEPLMERQRERLIQKGAPLQPYIILQGQKRSNIAASYVALDRVLYKIDGVLKCVDVCFKLFHALCLGYPPEANHLWHIFHLYVYKIKHETVLDGDIPLSTSAFITALENM</sequence>
<reference evidence="2" key="1">
    <citation type="submission" date="2021-07" db="EMBL/GenBank/DDBJ databases">
        <authorList>
            <person name="Catto M.A."/>
            <person name="Jacobson A."/>
            <person name="Kennedy G."/>
            <person name="Labadie P."/>
            <person name="Hunt B.G."/>
            <person name="Srinivasan R."/>
        </authorList>
    </citation>
    <scope>NUCLEOTIDE SEQUENCE</scope>
    <source>
        <strain evidence="2">PL_HMW_Pooled</strain>
        <tissue evidence="2">Head</tissue>
    </source>
</reference>
<evidence type="ECO:0000256" key="1">
    <source>
        <dbReference type="SAM" id="MobiDB-lite"/>
    </source>
</evidence>
<organism evidence="2 3">
    <name type="scientific">Frankliniella fusca</name>
    <dbReference type="NCBI Taxonomy" id="407009"/>
    <lineage>
        <taxon>Eukaryota</taxon>
        <taxon>Metazoa</taxon>
        <taxon>Ecdysozoa</taxon>
        <taxon>Arthropoda</taxon>
        <taxon>Hexapoda</taxon>
        <taxon>Insecta</taxon>
        <taxon>Pterygota</taxon>
        <taxon>Neoptera</taxon>
        <taxon>Paraneoptera</taxon>
        <taxon>Thysanoptera</taxon>
        <taxon>Terebrantia</taxon>
        <taxon>Thripoidea</taxon>
        <taxon>Thripidae</taxon>
        <taxon>Frankliniella</taxon>
    </lineage>
</organism>
<feature type="region of interest" description="Disordered" evidence="1">
    <location>
        <begin position="177"/>
        <end position="290"/>
    </location>
</feature>
<feature type="compositionally biased region" description="Basic and acidic residues" evidence="1">
    <location>
        <begin position="187"/>
        <end position="212"/>
    </location>
</feature>
<feature type="region of interest" description="Disordered" evidence="1">
    <location>
        <begin position="403"/>
        <end position="439"/>
    </location>
</feature>